<dbReference type="GO" id="GO:0000981">
    <property type="term" value="F:DNA-binding transcription factor activity, RNA polymerase II-specific"/>
    <property type="evidence" value="ECO:0007669"/>
    <property type="project" value="TreeGrafter"/>
</dbReference>
<protein>
    <recommendedName>
        <fullName evidence="7">C2H2-type domain-containing protein</fullName>
    </recommendedName>
</protein>
<feature type="domain" description="C2H2-type" evidence="7">
    <location>
        <begin position="167"/>
        <end position="196"/>
    </location>
</feature>
<keyword evidence="9" id="KW-1185">Reference proteome</keyword>
<reference evidence="8 9" key="1">
    <citation type="journal article" date="2018" name="New Phytol.">
        <title>Phylogenomics of Endogonaceae and evolution of mycorrhizas within Mucoromycota.</title>
        <authorList>
            <person name="Chang Y."/>
            <person name="Desiro A."/>
            <person name="Na H."/>
            <person name="Sandor L."/>
            <person name="Lipzen A."/>
            <person name="Clum A."/>
            <person name="Barry K."/>
            <person name="Grigoriev I.V."/>
            <person name="Martin F.M."/>
            <person name="Stajich J.E."/>
            <person name="Smith M.E."/>
            <person name="Bonito G."/>
            <person name="Spatafora J.W."/>
        </authorList>
    </citation>
    <scope>NUCLEOTIDE SEQUENCE [LARGE SCALE GENOMIC DNA]</scope>
    <source>
        <strain evidence="8 9">GMNB39</strain>
    </source>
</reference>
<dbReference type="GO" id="GO:0000978">
    <property type="term" value="F:RNA polymerase II cis-regulatory region sequence-specific DNA binding"/>
    <property type="evidence" value="ECO:0007669"/>
    <property type="project" value="TreeGrafter"/>
</dbReference>
<keyword evidence="4" id="KW-0862">Zinc</keyword>
<dbReference type="GO" id="GO:0008270">
    <property type="term" value="F:zinc ion binding"/>
    <property type="evidence" value="ECO:0007669"/>
    <property type="project" value="UniProtKB-KW"/>
</dbReference>
<comment type="caution">
    <text evidence="8">The sequence shown here is derived from an EMBL/GenBank/DDBJ whole genome shotgun (WGS) entry which is preliminary data.</text>
</comment>
<dbReference type="EMBL" id="RBNI01015417">
    <property type="protein sequence ID" value="RUP15350.1"/>
    <property type="molecule type" value="Genomic_DNA"/>
</dbReference>
<dbReference type="Pfam" id="PF00096">
    <property type="entry name" value="zf-C2H2"/>
    <property type="match status" value="2"/>
</dbReference>
<dbReference type="SUPFAM" id="SSF57667">
    <property type="entry name" value="beta-beta-alpha zinc fingers"/>
    <property type="match status" value="1"/>
</dbReference>
<sequence>MPRAYSKLTFPEESSLSVKNSTGRRVSILNNDSNNIVNHHHHPHDVDEGFESMTSRSPTSPLSRSPTSPLSRSYFDDSTIGCSTPTTPDIDYDGDSLSPTSRSESPDPYSSDDSSMHLGHLSRNDPRSQLSSSKRKYHCGYPSCNKSFTTSGHLARHNRIHTGEKNFSCLYPGCPSRFSRQDNMMQHYRTHMSTKSRRSQKKPSLYLDGAEDLPTSVNARSNSFRVQPMHADQLPSPHLHSQAYPSPTGYESNGEYFSRPETPRYHHHHPYSLPHSPVSPSISRHRPDALLPPIQHMFDPQPTAAQIAAQASLPSPTYYETAPYHSRPNHSYNRYDPIYESSTIRRPTPTATHAHTLPLHNHEASKRSDDPSELLQLAHVVSTFG</sequence>
<evidence type="ECO:0000256" key="4">
    <source>
        <dbReference type="ARBA" id="ARBA00022833"/>
    </source>
</evidence>
<proteinExistence type="predicted"/>
<dbReference type="GO" id="GO:0005667">
    <property type="term" value="C:transcription regulator complex"/>
    <property type="evidence" value="ECO:0007669"/>
    <property type="project" value="TreeGrafter"/>
</dbReference>
<dbReference type="PROSITE" id="PS00028">
    <property type="entry name" value="ZINC_FINGER_C2H2_1"/>
    <property type="match status" value="2"/>
</dbReference>
<keyword evidence="1" id="KW-0479">Metal-binding</keyword>
<evidence type="ECO:0000313" key="9">
    <source>
        <dbReference type="Proteomes" id="UP000268093"/>
    </source>
</evidence>
<dbReference type="GO" id="GO:0031519">
    <property type="term" value="C:PcG protein complex"/>
    <property type="evidence" value="ECO:0007669"/>
    <property type="project" value="TreeGrafter"/>
</dbReference>
<feature type="compositionally biased region" description="Low complexity" evidence="6">
    <location>
        <begin position="54"/>
        <end position="73"/>
    </location>
</feature>
<dbReference type="PROSITE" id="PS50157">
    <property type="entry name" value="ZINC_FINGER_C2H2_2"/>
    <property type="match status" value="2"/>
</dbReference>
<organism evidence="8 9">
    <name type="scientific">Jimgerdemannia flammicorona</name>
    <dbReference type="NCBI Taxonomy" id="994334"/>
    <lineage>
        <taxon>Eukaryota</taxon>
        <taxon>Fungi</taxon>
        <taxon>Fungi incertae sedis</taxon>
        <taxon>Mucoromycota</taxon>
        <taxon>Mucoromycotina</taxon>
        <taxon>Endogonomycetes</taxon>
        <taxon>Endogonales</taxon>
        <taxon>Endogonaceae</taxon>
        <taxon>Jimgerdemannia</taxon>
    </lineage>
</organism>
<dbReference type="Gene3D" id="3.30.160.60">
    <property type="entry name" value="Classic Zinc Finger"/>
    <property type="match status" value="2"/>
</dbReference>
<feature type="compositionally biased region" description="Polar residues" evidence="6">
    <location>
        <begin position="12"/>
        <end position="37"/>
    </location>
</feature>
<evidence type="ECO:0000259" key="7">
    <source>
        <dbReference type="PROSITE" id="PS50157"/>
    </source>
</evidence>
<dbReference type="PANTHER" id="PTHR14003">
    <property type="entry name" value="TRANSCRIPTIONAL REPRESSOR PROTEIN YY"/>
    <property type="match status" value="1"/>
</dbReference>
<feature type="region of interest" description="Disordered" evidence="6">
    <location>
        <begin position="1"/>
        <end position="136"/>
    </location>
</feature>
<dbReference type="InterPro" id="IPR013087">
    <property type="entry name" value="Znf_C2H2_type"/>
</dbReference>
<dbReference type="AlphaFoldDB" id="A0A433B9K6"/>
<feature type="region of interest" description="Disordered" evidence="6">
    <location>
        <begin position="231"/>
        <end position="286"/>
    </location>
</feature>
<dbReference type="InterPro" id="IPR036236">
    <property type="entry name" value="Znf_C2H2_sf"/>
</dbReference>
<gene>
    <name evidence="8" type="ORF">BC936DRAFT_139608</name>
</gene>
<evidence type="ECO:0000256" key="2">
    <source>
        <dbReference type="ARBA" id="ARBA00022737"/>
    </source>
</evidence>
<feature type="domain" description="C2H2-type" evidence="7">
    <location>
        <begin position="137"/>
        <end position="166"/>
    </location>
</feature>
<dbReference type="OrthoDB" id="6365676at2759"/>
<evidence type="ECO:0000313" key="8">
    <source>
        <dbReference type="EMBL" id="RUP15350.1"/>
    </source>
</evidence>
<name>A0A433B9K6_9FUNG</name>
<evidence type="ECO:0000256" key="6">
    <source>
        <dbReference type="SAM" id="MobiDB-lite"/>
    </source>
</evidence>
<accession>A0A433B9K6</accession>
<feature type="compositionally biased region" description="Low complexity" evidence="6">
    <location>
        <begin position="271"/>
        <end position="281"/>
    </location>
</feature>
<keyword evidence="2" id="KW-0677">Repeat</keyword>
<evidence type="ECO:0000256" key="3">
    <source>
        <dbReference type="ARBA" id="ARBA00022771"/>
    </source>
</evidence>
<feature type="compositionally biased region" description="Low complexity" evidence="6">
    <location>
        <begin position="101"/>
        <end position="113"/>
    </location>
</feature>
<dbReference type="GO" id="GO:0000785">
    <property type="term" value="C:chromatin"/>
    <property type="evidence" value="ECO:0007669"/>
    <property type="project" value="TreeGrafter"/>
</dbReference>
<evidence type="ECO:0000256" key="5">
    <source>
        <dbReference type="PROSITE-ProRule" id="PRU00042"/>
    </source>
</evidence>
<dbReference type="SMART" id="SM00355">
    <property type="entry name" value="ZnF_C2H2"/>
    <property type="match status" value="2"/>
</dbReference>
<keyword evidence="3 5" id="KW-0863">Zinc-finger</keyword>
<evidence type="ECO:0000256" key="1">
    <source>
        <dbReference type="ARBA" id="ARBA00022723"/>
    </source>
</evidence>
<dbReference type="FunFam" id="3.30.160.60:FF:001968">
    <property type="entry name" value="chorion transcription factor Cf2 isoform X3"/>
    <property type="match status" value="1"/>
</dbReference>
<dbReference type="PANTHER" id="PTHR14003:SF19">
    <property type="entry name" value="YY2 TRANSCRIPTION FACTOR"/>
    <property type="match status" value="1"/>
</dbReference>
<dbReference type="Proteomes" id="UP000268093">
    <property type="component" value="Unassembled WGS sequence"/>
</dbReference>